<evidence type="ECO:0000313" key="2">
    <source>
        <dbReference type="EMBL" id="CAG8761325.1"/>
    </source>
</evidence>
<dbReference type="PANTHER" id="PTHR46211">
    <property type="entry name" value="GLYCEROPHOSPHORYL DIESTER PHOSPHODIESTERASE"/>
    <property type="match status" value="1"/>
</dbReference>
<feature type="non-terminal residue" evidence="3">
    <location>
        <position position="1"/>
    </location>
</feature>
<dbReference type="InterPro" id="IPR017946">
    <property type="entry name" value="PLC-like_Pdiesterase_TIM-brl"/>
</dbReference>
<dbReference type="GO" id="GO:0008081">
    <property type="term" value="F:phosphoric diester hydrolase activity"/>
    <property type="evidence" value="ECO:0007669"/>
    <property type="project" value="InterPro"/>
</dbReference>
<accession>A0A9N9J338</accession>
<sequence>TFDTFINALAESQWELEHLFIIDKEEDSQCVGHRGYSSHYPENTMLSLEQAILLGADGIESDVRLTKDGQVIMMHDTTLDRTTN</sequence>
<evidence type="ECO:0000313" key="3">
    <source>
        <dbReference type="EMBL" id="CAG8762287.1"/>
    </source>
</evidence>
<evidence type="ECO:0000259" key="1">
    <source>
        <dbReference type="PROSITE" id="PS51704"/>
    </source>
</evidence>
<dbReference type="Pfam" id="PF03009">
    <property type="entry name" value="GDPD"/>
    <property type="match status" value="1"/>
</dbReference>
<proteinExistence type="predicted"/>
<dbReference type="AlphaFoldDB" id="A0A9N9J338"/>
<organism evidence="3 4">
    <name type="scientific">Acaulospora morrowiae</name>
    <dbReference type="NCBI Taxonomy" id="94023"/>
    <lineage>
        <taxon>Eukaryota</taxon>
        <taxon>Fungi</taxon>
        <taxon>Fungi incertae sedis</taxon>
        <taxon>Mucoromycota</taxon>
        <taxon>Glomeromycotina</taxon>
        <taxon>Glomeromycetes</taxon>
        <taxon>Diversisporales</taxon>
        <taxon>Acaulosporaceae</taxon>
        <taxon>Acaulospora</taxon>
    </lineage>
</organism>
<dbReference type="EMBL" id="CAJVPV010041525">
    <property type="protein sequence ID" value="CAG8762287.1"/>
    <property type="molecule type" value="Genomic_DNA"/>
</dbReference>
<evidence type="ECO:0000313" key="4">
    <source>
        <dbReference type="Proteomes" id="UP000789342"/>
    </source>
</evidence>
<dbReference type="EMBL" id="CAJVPV010040995">
    <property type="protein sequence ID" value="CAG8761325.1"/>
    <property type="molecule type" value="Genomic_DNA"/>
</dbReference>
<protein>
    <submittedName>
        <fullName evidence="2">1028_t:CDS:1</fullName>
    </submittedName>
    <submittedName>
        <fullName evidence="3">17284_t:CDS:1</fullName>
    </submittedName>
</protein>
<dbReference type="SUPFAM" id="SSF51695">
    <property type="entry name" value="PLC-like phosphodiesterases"/>
    <property type="match status" value="1"/>
</dbReference>
<name>A0A9N9J338_9GLOM</name>
<dbReference type="GO" id="GO:0006629">
    <property type="term" value="P:lipid metabolic process"/>
    <property type="evidence" value="ECO:0007669"/>
    <property type="project" value="InterPro"/>
</dbReference>
<dbReference type="Gene3D" id="3.20.20.190">
    <property type="entry name" value="Phosphatidylinositol (PI) phosphodiesterase"/>
    <property type="match status" value="1"/>
</dbReference>
<feature type="non-terminal residue" evidence="3">
    <location>
        <position position="84"/>
    </location>
</feature>
<comment type="caution">
    <text evidence="3">The sequence shown here is derived from an EMBL/GenBank/DDBJ whole genome shotgun (WGS) entry which is preliminary data.</text>
</comment>
<dbReference type="OrthoDB" id="1470350at2759"/>
<reference evidence="3" key="1">
    <citation type="submission" date="2021-06" db="EMBL/GenBank/DDBJ databases">
        <authorList>
            <person name="Kallberg Y."/>
            <person name="Tangrot J."/>
            <person name="Rosling A."/>
        </authorList>
    </citation>
    <scope>NUCLEOTIDE SEQUENCE</scope>
    <source>
        <strain evidence="3">CL551</strain>
    </source>
</reference>
<dbReference type="Proteomes" id="UP000789342">
    <property type="component" value="Unassembled WGS sequence"/>
</dbReference>
<dbReference type="PANTHER" id="PTHR46211:SF1">
    <property type="entry name" value="GLYCEROPHOSPHODIESTER PHOSPHODIESTERASE, CYTOPLASMIC"/>
    <property type="match status" value="1"/>
</dbReference>
<dbReference type="InterPro" id="IPR030395">
    <property type="entry name" value="GP_PDE_dom"/>
</dbReference>
<feature type="domain" description="GP-PDE" evidence="1">
    <location>
        <begin position="28"/>
        <end position="84"/>
    </location>
</feature>
<keyword evidence="4" id="KW-1185">Reference proteome</keyword>
<dbReference type="PROSITE" id="PS51704">
    <property type="entry name" value="GP_PDE"/>
    <property type="match status" value="1"/>
</dbReference>
<gene>
    <name evidence="2" type="ORF">AMORRO_LOCUS15947</name>
    <name evidence="3" type="ORF">AMORRO_LOCUS16014</name>
</gene>